<dbReference type="Gene3D" id="3.40.140.10">
    <property type="entry name" value="Cytidine Deaminase, domain 2"/>
    <property type="match status" value="1"/>
</dbReference>
<dbReference type="InterPro" id="IPR016192">
    <property type="entry name" value="APOBEC/CMP_deaminase_Zn-bd"/>
</dbReference>
<evidence type="ECO:0000256" key="3">
    <source>
        <dbReference type="ARBA" id="ARBA00022801"/>
    </source>
</evidence>
<feature type="domain" description="CMP/dCMP-type deaminase" evidence="5">
    <location>
        <begin position="32"/>
        <end position="169"/>
    </location>
</feature>
<organism evidence="6 7">
    <name type="scientific">Pedobacter duraquae</name>
    <dbReference type="NCBI Taxonomy" id="425511"/>
    <lineage>
        <taxon>Bacteria</taxon>
        <taxon>Pseudomonadati</taxon>
        <taxon>Bacteroidota</taxon>
        <taxon>Sphingobacteriia</taxon>
        <taxon>Sphingobacteriales</taxon>
        <taxon>Sphingobacteriaceae</taxon>
        <taxon>Pedobacter</taxon>
    </lineage>
</organism>
<dbReference type="InterPro" id="IPR016193">
    <property type="entry name" value="Cytidine_deaminase-like"/>
</dbReference>
<evidence type="ECO:0000256" key="2">
    <source>
        <dbReference type="ARBA" id="ARBA00022723"/>
    </source>
</evidence>
<accession>A0A4R6IME4</accession>
<dbReference type="PROSITE" id="PS00903">
    <property type="entry name" value="CYT_DCMP_DEAMINASES_1"/>
    <property type="match status" value="1"/>
</dbReference>
<keyword evidence="7" id="KW-1185">Reference proteome</keyword>
<name>A0A4R6IME4_9SPHI</name>
<dbReference type="Proteomes" id="UP000295499">
    <property type="component" value="Unassembled WGS sequence"/>
</dbReference>
<dbReference type="NCBIfam" id="NF004064">
    <property type="entry name" value="PRK05578.1"/>
    <property type="match status" value="1"/>
</dbReference>
<dbReference type="GO" id="GO:0072527">
    <property type="term" value="P:pyrimidine-containing compound metabolic process"/>
    <property type="evidence" value="ECO:0007669"/>
    <property type="project" value="UniProtKB-ARBA"/>
</dbReference>
<evidence type="ECO:0000313" key="6">
    <source>
        <dbReference type="EMBL" id="TDO23251.1"/>
    </source>
</evidence>
<evidence type="ECO:0000256" key="4">
    <source>
        <dbReference type="ARBA" id="ARBA00022833"/>
    </source>
</evidence>
<reference evidence="6 7" key="1">
    <citation type="submission" date="2019-03" db="EMBL/GenBank/DDBJ databases">
        <title>Genomic Encyclopedia of Archaeal and Bacterial Type Strains, Phase II (KMG-II): from individual species to whole genera.</title>
        <authorList>
            <person name="Goeker M."/>
        </authorList>
    </citation>
    <scope>NUCLEOTIDE SEQUENCE [LARGE SCALE GENOMIC DNA]</scope>
    <source>
        <strain evidence="6 7">DSM 19034</strain>
    </source>
</reference>
<dbReference type="GO" id="GO:0055086">
    <property type="term" value="P:nucleobase-containing small molecule metabolic process"/>
    <property type="evidence" value="ECO:0007669"/>
    <property type="project" value="UniProtKB-ARBA"/>
</dbReference>
<sequence>MLSLKKLYVYFMNELKFTINYQHFQALNELDPADIDLCLKAEEALQTSYSPYSKFRVGTAILLADGEVILGSNQENVAYPSGLCAERVALFAIGALRPGAVIKAMAITAQTDNFEIKKPVTPCGACLQVMSEFEQRQNTEIDVIFYCIGGEALKVKGIKSLLPFAFLEDRLVG</sequence>
<dbReference type="AlphaFoldDB" id="A0A4R6IME4"/>
<proteinExistence type="inferred from homology"/>
<gene>
    <name evidence="6" type="ORF">CLV32_2240</name>
</gene>
<dbReference type="Pfam" id="PF00383">
    <property type="entry name" value="dCMP_cyt_deam_1"/>
    <property type="match status" value="1"/>
</dbReference>
<dbReference type="GO" id="GO:0004126">
    <property type="term" value="F:cytidine deaminase activity"/>
    <property type="evidence" value="ECO:0007669"/>
    <property type="project" value="TreeGrafter"/>
</dbReference>
<dbReference type="GO" id="GO:0005829">
    <property type="term" value="C:cytosol"/>
    <property type="evidence" value="ECO:0007669"/>
    <property type="project" value="TreeGrafter"/>
</dbReference>
<dbReference type="GO" id="GO:0042802">
    <property type="term" value="F:identical protein binding"/>
    <property type="evidence" value="ECO:0007669"/>
    <property type="project" value="UniProtKB-ARBA"/>
</dbReference>
<evidence type="ECO:0000313" key="7">
    <source>
        <dbReference type="Proteomes" id="UP000295499"/>
    </source>
</evidence>
<dbReference type="CDD" id="cd01283">
    <property type="entry name" value="cytidine_deaminase"/>
    <property type="match status" value="1"/>
</dbReference>
<keyword evidence="2" id="KW-0479">Metal-binding</keyword>
<keyword evidence="3" id="KW-0378">Hydrolase</keyword>
<dbReference type="SUPFAM" id="SSF53927">
    <property type="entry name" value="Cytidine deaminase-like"/>
    <property type="match status" value="1"/>
</dbReference>
<dbReference type="GO" id="GO:0008270">
    <property type="term" value="F:zinc ion binding"/>
    <property type="evidence" value="ECO:0007669"/>
    <property type="project" value="InterPro"/>
</dbReference>
<dbReference type="PANTHER" id="PTHR11644:SF2">
    <property type="entry name" value="CYTIDINE DEAMINASE"/>
    <property type="match status" value="1"/>
</dbReference>
<dbReference type="InterPro" id="IPR050202">
    <property type="entry name" value="Cyt/Deoxycyt_deaminase"/>
</dbReference>
<evidence type="ECO:0000259" key="5">
    <source>
        <dbReference type="PROSITE" id="PS51747"/>
    </source>
</evidence>
<comment type="similarity">
    <text evidence="1">Belongs to the cytidine and deoxycytidylate deaminase family.</text>
</comment>
<dbReference type="InterPro" id="IPR002125">
    <property type="entry name" value="CMP_dCMP_dom"/>
</dbReference>
<keyword evidence="4" id="KW-0862">Zinc</keyword>
<evidence type="ECO:0000256" key="1">
    <source>
        <dbReference type="ARBA" id="ARBA00006576"/>
    </source>
</evidence>
<dbReference type="EMBL" id="SNWM01000002">
    <property type="protein sequence ID" value="TDO23251.1"/>
    <property type="molecule type" value="Genomic_DNA"/>
</dbReference>
<protein>
    <submittedName>
        <fullName evidence="6">Cytidine deaminase</fullName>
    </submittedName>
</protein>
<comment type="caution">
    <text evidence="6">The sequence shown here is derived from an EMBL/GenBank/DDBJ whole genome shotgun (WGS) entry which is preliminary data.</text>
</comment>
<dbReference type="PROSITE" id="PS51747">
    <property type="entry name" value="CYT_DCMP_DEAMINASES_2"/>
    <property type="match status" value="1"/>
</dbReference>
<dbReference type="PANTHER" id="PTHR11644">
    <property type="entry name" value="CYTIDINE DEAMINASE"/>
    <property type="match status" value="1"/>
</dbReference>